<keyword evidence="3" id="KW-0472">Membrane</keyword>
<dbReference type="PANTHER" id="PTHR43163:SF6">
    <property type="entry name" value="DIPEPTIDE TRANSPORT SYSTEM PERMEASE PROTEIN DPPB-RELATED"/>
    <property type="match status" value="1"/>
</dbReference>
<evidence type="ECO:0000256" key="4">
    <source>
        <dbReference type="SAM" id="MobiDB-lite"/>
    </source>
</evidence>
<dbReference type="Proteomes" id="UP000199048">
    <property type="component" value="Unassembled WGS sequence"/>
</dbReference>
<evidence type="ECO:0000256" key="1">
    <source>
        <dbReference type="ARBA" id="ARBA00004651"/>
    </source>
</evidence>
<keyword evidence="6" id="KW-1185">Reference proteome</keyword>
<accession>A0A1I4UM05</accession>
<dbReference type="EMBL" id="FOTK01000073">
    <property type="protein sequence ID" value="SFM90012.1"/>
    <property type="molecule type" value="Genomic_DNA"/>
</dbReference>
<name>A0A1I4UM05_9HYPH</name>
<comment type="subcellular location">
    <subcellularLocation>
        <location evidence="1">Cell membrane</location>
        <topology evidence="1">Multi-pass membrane protein</topology>
    </subcellularLocation>
</comment>
<keyword evidence="2" id="KW-0813">Transport</keyword>
<evidence type="ECO:0000313" key="6">
    <source>
        <dbReference type="Proteomes" id="UP000199048"/>
    </source>
</evidence>
<dbReference type="AlphaFoldDB" id="A0A1I4UM05"/>
<sequence length="80" mass="8543">MGLDRPLPMQFWRYLARVLHGDLGTSVGTGQPVLRDVERFFPATVELATVAMAIGIAAVSRRASSRRSASGAPPTSWSGS</sequence>
<gene>
    <name evidence="5" type="ORF">SAMN05192568_107310</name>
</gene>
<keyword evidence="3" id="KW-1003">Cell membrane</keyword>
<dbReference type="STRING" id="582667.SAMN05192568_107310"/>
<evidence type="ECO:0000256" key="2">
    <source>
        <dbReference type="ARBA" id="ARBA00022448"/>
    </source>
</evidence>
<evidence type="ECO:0000313" key="5">
    <source>
        <dbReference type="EMBL" id="SFM90012.1"/>
    </source>
</evidence>
<protein>
    <submittedName>
        <fullName evidence="5">Peptide/nickel transport system permease protein</fullName>
    </submittedName>
</protein>
<evidence type="ECO:0000256" key="3">
    <source>
        <dbReference type="ARBA" id="ARBA00022475"/>
    </source>
</evidence>
<dbReference type="PANTHER" id="PTHR43163">
    <property type="entry name" value="DIPEPTIDE TRANSPORT SYSTEM PERMEASE PROTEIN DPPB-RELATED"/>
    <property type="match status" value="1"/>
</dbReference>
<dbReference type="GO" id="GO:0071916">
    <property type="term" value="F:dipeptide transmembrane transporter activity"/>
    <property type="evidence" value="ECO:0007669"/>
    <property type="project" value="TreeGrafter"/>
</dbReference>
<reference evidence="6" key="1">
    <citation type="submission" date="2016-10" db="EMBL/GenBank/DDBJ databases">
        <authorList>
            <person name="Varghese N."/>
            <person name="Submissions S."/>
        </authorList>
    </citation>
    <scope>NUCLEOTIDE SEQUENCE [LARGE SCALE GENOMIC DNA]</scope>
    <source>
        <strain evidence="6">BL36</strain>
    </source>
</reference>
<dbReference type="GO" id="GO:0005886">
    <property type="term" value="C:plasma membrane"/>
    <property type="evidence" value="ECO:0007669"/>
    <property type="project" value="UniProtKB-SubCell"/>
</dbReference>
<organism evidence="5 6">
    <name type="scientific">Methylobacterium pseudosasicola</name>
    <dbReference type="NCBI Taxonomy" id="582667"/>
    <lineage>
        <taxon>Bacteria</taxon>
        <taxon>Pseudomonadati</taxon>
        <taxon>Pseudomonadota</taxon>
        <taxon>Alphaproteobacteria</taxon>
        <taxon>Hyphomicrobiales</taxon>
        <taxon>Methylobacteriaceae</taxon>
        <taxon>Methylobacterium</taxon>
    </lineage>
</organism>
<proteinExistence type="predicted"/>
<feature type="compositionally biased region" description="Low complexity" evidence="4">
    <location>
        <begin position="61"/>
        <end position="72"/>
    </location>
</feature>
<feature type="region of interest" description="Disordered" evidence="4">
    <location>
        <begin position="61"/>
        <end position="80"/>
    </location>
</feature>